<proteinExistence type="predicted"/>
<dbReference type="EMBL" id="GIFC01005621">
    <property type="protein sequence ID" value="MXU87704.1"/>
    <property type="molecule type" value="Transcribed_RNA"/>
</dbReference>
<sequence>MIWATCMRLKRAMALMWVSTRPCSSGLTTAGQTKKAKTKSAHTTPARGSSPAPPPWVSVEWRRRTREASAGGNHSHELRNPSTKPCASLARRSRVQLR</sequence>
<organism evidence="3">
    <name type="scientific">Ixodes ricinus</name>
    <name type="common">Common tick</name>
    <name type="synonym">Acarus ricinus</name>
    <dbReference type="NCBI Taxonomy" id="34613"/>
    <lineage>
        <taxon>Eukaryota</taxon>
        <taxon>Metazoa</taxon>
        <taxon>Ecdysozoa</taxon>
        <taxon>Arthropoda</taxon>
        <taxon>Chelicerata</taxon>
        <taxon>Arachnida</taxon>
        <taxon>Acari</taxon>
        <taxon>Parasitiformes</taxon>
        <taxon>Ixodida</taxon>
        <taxon>Ixodoidea</taxon>
        <taxon>Ixodidae</taxon>
        <taxon>Ixodinae</taxon>
        <taxon>Ixodes</taxon>
    </lineage>
</organism>
<evidence type="ECO:0000313" key="3">
    <source>
        <dbReference type="EMBL" id="MXU87704.1"/>
    </source>
</evidence>
<accession>A0A6B0UE62</accession>
<feature type="signal peptide" evidence="2">
    <location>
        <begin position="1"/>
        <end position="25"/>
    </location>
</feature>
<feature type="region of interest" description="Disordered" evidence="1">
    <location>
        <begin position="23"/>
        <end position="98"/>
    </location>
</feature>
<name>A0A6B0UE62_IXORI</name>
<dbReference type="AlphaFoldDB" id="A0A6B0UE62"/>
<protein>
    <submittedName>
        <fullName evidence="3">Putative secreted protein</fullName>
    </submittedName>
</protein>
<keyword evidence="2" id="KW-0732">Signal</keyword>
<evidence type="ECO:0000256" key="1">
    <source>
        <dbReference type="SAM" id="MobiDB-lite"/>
    </source>
</evidence>
<feature type="chain" id="PRO_5025584506" evidence="2">
    <location>
        <begin position="26"/>
        <end position="98"/>
    </location>
</feature>
<reference evidence="3" key="1">
    <citation type="submission" date="2019-12" db="EMBL/GenBank/DDBJ databases">
        <title>An insight into the sialome of adult female Ixodes ricinus ticks feeding for 6 days.</title>
        <authorList>
            <person name="Perner J."/>
            <person name="Ribeiro J.M.C."/>
        </authorList>
    </citation>
    <scope>NUCLEOTIDE SEQUENCE</scope>
    <source>
        <strain evidence="3">Semi-engorged</strain>
        <tissue evidence="3">Salivary glands</tissue>
    </source>
</reference>
<evidence type="ECO:0000256" key="2">
    <source>
        <dbReference type="SAM" id="SignalP"/>
    </source>
</evidence>